<dbReference type="AlphaFoldDB" id="A0A560IHN9"/>
<evidence type="ECO:0000259" key="3">
    <source>
        <dbReference type="PROSITE" id="PS01031"/>
    </source>
</evidence>
<comment type="caution">
    <text evidence="4">The sequence shown here is derived from an EMBL/GenBank/DDBJ whole genome shotgun (WGS) entry which is preliminary data.</text>
</comment>
<evidence type="ECO:0000313" key="4">
    <source>
        <dbReference type="EMBL" id="TWB58516.1"/>
    </source>
</evidence>
<dbReference type="PROSITE" id="PS01031">
    <property type="entry name" value="SHSP"/>
    <property type="match status" value="1"/>
</dbReference>
<accession>A0A560IHN9</accession>
<organism evidence="4 5">
    <name type="scientific">Nitrospirillum amazonense</name>
    <dbReference type="NCBI Taxonomy" id="28077"/>
    <lineage>
        <taxon>Bacteria</taxon>
        <taxon>Pseudomonadati</taxon>
        <taxon>Pseudomonadota</taxon>
        <taxon>Alphaproteobacteria</taxon>
        <taxon>Rhodospirillales</taxon>
        <taxon>Azospirillaceae</taxon>
        <taxon>Nitrospirillum</taxon>
    </lineage>
</organism>
<evidence type="ECO:0000313" key="5">
    <source>
        <dbReference type="Proteomes" id="UP000318050"/>
    </source>
</evidence>
<dbReference type="InterPro" id="IPR002068">
    <property type="entry name" value="A-crystallin/Hsp20_dom"/>
</dbReference>
<comment type="similarity">
    <text evidence="1 2">Belongs to the small heat shock protein (HSP20) family.</text>
</comment>
<dbReference type="EMBL" id="VITT01000009">
    <property type="protein sequence ID" value="TWB58516.1"/>
    <property type="molecule type" value="Genomic_DNA"/>
</dbReference>
<name>A0A560IHN9_9PROT</name>
<reference evidence="4 5" key="1">
    <citation type="submission" date="2019-06" db="EMBL/GenBank/DDBJ databases">
        <title>Genomic Encyclopedia of Type Strains, Phase IV (KMG-V): Genome sequencing to study the core and pangenomes of soil and plant-associated prokaryotes.</title>
        <authorList>
            <person name="Whitman W."/>
        </authorList>
    </citation>
    <scope>NUCLEOTIDE SEQUENCE [LARGE SCALE GENOMIC DNA]</scope>
    <source>
        <strain evidence="4 5">BR 11140</strain>
    </source>
</reference>
<sequence length="48" mass="5398">MRFSLAVAGFRENDLTITQEQDMLMVAGRKSDEGEENGGLLPVWMTPR</sequence>
<dbReference type="Pfam" id="PF00011">
    <property type="entry name" value="HSP20"/>
    <property type="match status" value="1"/>
</dbReference>
<evidence type="ECO:0000256" key="2">
    <source>
        <dbReference type="RuleBase" id="RU003616"/>
    </source>
</evidence>
<proteinExistence type="inferred from homology"/>
<gene>
    <name evidence="4" type="ORF">FBZ92_1095</name>
</gene>
<dbReference type="Proteomes" id="UP000318050">
    <property type="component" value="Unassembled WGS sequence"/>
</dbReference>
<feature type="domain" description="SHSP" evidence="3">
    <location>
        <begin position="1"/>
        <end position="48"/>
    </location>
</feature>
<protein>
    <submittedName>
        <fullName evidence="4">Hsp20/alpha crystallin family protein</fullName>
    </submittedName>
</protein>
<evidence type="ECO:0000256" key="1">
    <source>
        <dbReference type="PROSITE-ProRule" id="PRU00285"/>
    </source>
</evidence>